<accession>A0AAD7ZCN9</accession>
<evidence type="ECO:0000313" key="2">
    <source>
        <dbReference type="Proteomes" id="UP001233999"/>
    </source>
</evidence>
<sequence>STCITFFSNTSYKGSWSSHATSQAQGKIQIKNELLNIFLKLKWIWDEKPSCLSL</sequence>
<evidence type="ECO:0000313" key="1">
    <source>
        <dbReference type="EMBL" id="KAJ9577757.1"/>
    </source>
</evidence>
<dbReference type="EMBL" id="JASPKZ010009348">
    <property type="protein sequence ID" value="KAJ9577757.1"/>
    <property type="molecule type" value="Genomic_DNA"/>
</dbReference>
<reference evidence="1" key="2">
    <citation type="submission" date="2023-05" db="EMBL/GenBank/DDBJ databases">
        <authorList>
            <person name="Fouks B."/>
        </authorList>
    </citation>
    <scope>NUCLEOTIDE SEQUENCE</scope>
    <source>
        <strain evidence="1">Stay&amp;Tobe</strain>
        <tissue evidence="1">Testes</tissue>
    </source>
</reference>
<name>A0AAD7ZCN9_DIPPU</name>
<keyword evidence="2" id="KW-1185">Reference proteome</keyword>
<gene>
    <name evidence="1" type="ORF">L9F63_005677</name>
</gene>
<organism evidence="1 2">
    <name type="scientific">Diploptera punctata</name>
    <name type="common">Pacific beetle cockroach</name>
    <dbReference type="NCBI Taxonomy" id="6984"/>
    <lineage>
        <taxon>Eukaryota</taxon>
        <taxon>Metazoa</taxon>
        <taxon>Ecdysozoa</taxon>
        <taxon>Arthropoda</taxon>
        <taxon>Hexapoda</taxon>
        <taxon>Insecta</taxon>
        <taxon>Pterygota</taxon>
        <taxon>Neoptera</taxon>
        <taxon>Polyneoptera</taxon>
        <taxon>Dictyoptera</taxon>
        <taxon>Blattodea</taxon>
        <taxon>Blaberoidea</taxon>
        <taxon>Blaberidae</taxon>
        <taxon>Diplopterinae</taxon>
        <taxon>Diploptera</taxon>
    </lineage>
</organism>
<dbReference type="AlphaFoldDB" id="A0AAD7ZCN9"/>
<dbReference type="Proteomes" id="UP001233999">
    <property type="component" value="Unassembled WGS sequence"/>
</dbReference>
<feature type="non-terminal residue" evidence="1">
    <location>
        <position position="54"/>
    </location>
</feature>
<proteinExistence type="predicted"/>
<comment type="caution">
    <text evidence="1">The sequence shown here is derived from an EMBL/GenBank/DDBJ whole genome shotgun (WGS) entry which is preliminary data.</text>
</comment>
<feature type="non-terminal residue" evidence="1">
    <location>
        <position position="1"/>
    </location>
</feature>
<reference evidence="1" key="1">
    <citation type="journal article" date="2023" name="IScience">
        <title>Live-bearing cockroach genome reveals convergent evolutionary mechanisms linked to viviparity in insects and beyond.</title>
        <authorList>
            <person name="Fouks B."/>
            <person name="Harrison M.C."/>
            <person name="Mikhailova A.A."/>
            <person name="Marchal E."/>
            <person name="English S."/>
            <person name="Carruthers M."/>
            <person name="Jennings E.C."/>
            <person name="Chiamaka E.L."/>
            <person name="Frigard R.A."/>
            <person name="Pippel M."/>
            <person name="Attardo G.M."/>
            <person name="Benoit J.B."/>
            <person name="Bornberg-Bauer E."/>
            <person name="Tobe S.S."/>
        </authorList>
    </citation>
    <scope>NUCLEOTIDE SEQUENCE</scope>
    <source>
        <strain evidence="1">Stay&amp;Tobe</strain>
    </source>
</reference>
<protein>
    <submittedName>
        <fullName evidence="1">Uncharacterized protein</fullName>
    </submittedName>
</protein>